<dbReference type="Proteomes" id="UP000177579">
    <property type="component" value="Unassembled WGS sequence"/>
</dbReference>
<dbReference type="AlphaFoldDB" id="A0A1F5TPQ7"/>
<evidence type="ECO:0000313" key="2">
    <source>
        <dbReference type="Proteomes" id="UP000177579"/>
    </source>
</evidence>
<name>A0A1F5TPQ7_9BACT</name>
<comment type="caution">
    <text evidence="1">The sequence shown here is derived from an EMBL/GenBank/DDBJ whole genome shotgun (WGS) entry which is preliminary data.</text>
</comment>
<proteinExistence type="predicted"/>
<protein>
    <submittedName>
        <fullName evidence="1">Uncharacterized protein</fullName>
    </submittedName>
</protein>
<dbReference type="EMBL" id="MFGO01000019">
    <property type="protein sequence ID" value="OGF40818.1"/>
    <property type="molecule type" value="Genomic_DNA"/>
</dbReference>
<sequence length="229" mass="26746">MFNLEKIFGTKERGVDSERQEFLENSYLKEKYLTPDYIKEKLEDISQELKEKYPDYFNSITVVGGLANGSFMLRLKEEKNPATDLDYYLVLSNTPSQNILNSISQDIRKSITEINLTPDPQLKGDNPENFLDLSNIDQHVENEDFDLLSLPFIKSIGDTKKAQEIVIRNIIQKSNKQEIWDKIRDYHDQSLSLHHGKLDDSFNEEVFSEYYPKKVEKFSLPDNPEELLK</sequence>
<reference evidence="1 2" key="1">
    <citation type="journal article" date="2016" name="Nat. Commun.">
        <title>Thousands of microbial genomes shed light on interconnected biogeochemical processes in an aquifer system.</title>
        <authorList>
            <person name="Anantharaman K."/>
            <person name="Brown C.T."/>
            <person name="Hug L.A."/>
            <person name="Sharon I."/>
            <person name="Castelle C.J."/>
            <person name="Probst A.J."/>
            <person name="Thomas B.C."/>
            <person name="Singh A."/>
            <person name="Wilkins M.J."/>
            <person name="Karaoz U."/>
            <person name="Brodie E.L."/>
            <person name="Williams K.H."/>
            <person name="Hubbard S.S."/>
            <person name="Banfield J.F."/>
        </authorList>
    </citation>
    <scope>NUCLEOTIDE SEQUENCE [LARGE SCALE GENOMIC DNA]</scope>
</reference>
<organism evidence="1 2">
    <name type="scientific">Candidatus Falkowbacteria bacterium RIFOXYD2_FULL_34_120</name>
    <dbReference type="NCBI Taxonomy" id="1798007"/>
    <lineage>
        <taxon>Bacteria</taxon>
        <taxon>Candidatus Falkowiibacteriota</taxon>
    </lineage>
</organism>
<evidence type="ECO:0000313" key="1">
    <source>
        <dbReference type="EMBL" id="OGF40818.1"/>
    </source>
</evidence>
<accession>A0A1F5TPQ7</accession>
<gene>
    <name evidence="1" type="ORF">A2531_06585</name>
</gene>